<evidence type="ECO:0000313" key="3">
    <source>
        <dbReference type="Proteomes" id="UP000199682"/>
    </source>
</evidence>
<proteinExistence type="predicted"/>
<dbReference type="SMART" id="SM00267">
    <property type="entry name" value="GGDEF"/>
    <property type="match status" value="1"/>
</dbReference>
<dbReference type="GO" id="GO:0052621">
    <property type="term" value="F:diguanylate cyclase activity"/>
    <property type="evidence" value="ECO:0007669"/>
    <property type="project" value="TreeGrafter"/>
</dbReference>
<dbReference type="NCBIfam" id="TIGR00254">
    <property type="entry name" value="GGDEF"/>
    <property type="match status" value="1"/>
</dbReference>
<dbReference type="AlphaFoldDB" id="A0A1G8XJG5"/>
<evidence type="ECO:0000313" key="2">
    <source>
        <dbReference type="EMBL" id="SDJ90616.1"/>
    </source>
</evidence>
<dbReference type="GO" id="GO:1902201">
    <property type="term" value="P:negative regulation of bacterial-type flagellum-dependent cell motility"/>
    <property type="evidence" value="ECO:0007669"/>
    <property type="project" value="TreeGrafter"/>
</dbReference>
<sequence>MATVRMGLPVDHGSLRLHDESAPSRCGSCAQPVGAWATDRLTGLLGRWGWDDQAPATYRRAQRRWEQVALLMIDLDRFKKINDEYGHPAGDVVLSDVAAVLTAHTRPADLVCRHGGDEFLVLLPRTTGGEAAMVAERILCGIRALQTEITTNDGYHVTLHGQTASIGVASHVPTADDTLIDLVRDTDAALQRAKRGGRARVQVHDPSTFAAERKADSAALHHLLALQDLMSSDQLPQVLVALSDGAKNAEELLSILGPKVILTLERLQDNGFVLRRAARYELTAAAREWITDVLPAVAAWTNRHHGLVH</sequence>
<dbReference type="GO" id="GO:0005886">
    <property type="term" value="C:plasma membrane"/>
    <property type="evidence" value="ECO:0007669"/>
    <property type="project" value="TreeGrafter"/>
</dbReference>
<dbReference type="PROSITE" id="PS50887">
    <property type="entry name" value="GGDEF"/>
    <property type="match status" value="1"/>
</dbReference>
<dbReference type="PANTHER" id="PTHR45138">
    <property type="entry name" value="REGULATORY COMPONENTS OF SENSORY TRANSDUCTION SYSTEM"/>
    <property type="match status" value="1"/>
</dbReference>
<dbReference type="InterPro" id="IPR029787">
    <property type="entry name" value="Nucleotide_cyclase"/>
</dbReference>
<evidence type="ECO:0000259" key="1">
    <source>
        <dbReference type="PROSITE" id="PS50887"/>
    </source>
</evidence>
<dbReference type="Gene3D" id="3.30.70.270">
    <property type="match status" value="1"/>
</dbReference>
<dbReference type="CDD" id="cd01949">
    <property type="entry name" value="GGDEF"/>
    <property type="match status" value="1"/>
</dbReference>
<dbReference type="PANTHER" id="PTHR45138:SF9">
    <property type="entry name" value="DIGUANYLATE CYCLASE DGCM-RELATED"/>
    <property type="match status" value="1"/>
</dbReference>
<protein>
    <submittedName>
        <fullName evidence="2">Diguanylate cyclase (GGDEF) domain-containing protein</fullName>
    </submittedName>
</protein>
<gene>
    <name evidence="2" type="ORF">SAMN04488074_103496</name>
</gene>
<dbReference type="Proteomes" id="UP000199682">
    <property type="component" value="Unassembled WGS sequence"/>
</dbReference>
<dbReference type="InterPro" id="IPR036390">
    <property type="entry name" value="WH_DNA-bd_sf"/>
</dbReference>
<dbReference type="InterPro" id="IPR043128">
    <property type="entry name" value="Rev_trsase/Diguanyl_cyclase"/>
</dbReference>
<dbReference type="InterPro" id="IPR036388">
    <property type="entry name" value="WH-like_DNA-bd_sf"/>
</dbReference>
<dbReference type="SUPFAM" id="SSF55073">
    <property type="entry name" value="Nucleotide cyclase"/>
    <property type="match status" value="1"/>
</dbReference>
<dbReference type="SUPFAM" id="SSF46785">
    <property type="entry name" value="Winged helix' DNA-binding domain"/>
    <property type="match status" value="1"/>
</dbReference>
<feature type="domain" description="GGDEF" evidence="1">
    <location>
        <begin position="66"/>
        <end position="206"/>
    </location>
</feature>
<dbReference type="Pfam" id="PF00990">
    <property type="entry name" value="GGDEF"/>
    <property type="match status" value="1"/>
</dbReference>
<reference evidence="3" key="1">
    <citation type="submission" date="2016-10" db="EMBL/GenBank/DDBJ databases">
        <authorList>
            <person name="Varghese N."/>
            <person name="Submissions S."/>
        </authorList>
    </citation>
    <scope>NUCLEOTIDE SEQUENCE [LARGE SCALE GENOMIC DNA]</scope>
    <source>
        <strain evidence="3">DSM 44796</strain>
    </source>
</reference>
<name>A0A1G8XJG5_9PSEU</name>
<dbReference type="FunFam" id="3.30.70.270:FF:000001">
    <property type="entry name" value="Diguanylate cyclase domain protein"/>
    <property type="match status" value="1"/>
</dbReference>
<dbReference type="InterPro" id="IPR000160">
    <property type="entry name" value="GGDEF_dom"/>
</dbReference>
<dbReference type="InterPro" id="IPR050469">
    <property type="entry name" value="Diguanylate_Cyclase"/>
</dbReference>
<dbReference type="EMBL" id="FNET01000003">
    <property type="protein sequence ID" value="SDJ90616.1"/>
    <property type="molecule type" value="Genomic_DNA"/>
</dbReference>
<dbReference type="GO" id="GO:0043709">
    <property type="term" value="P:cell adhesion involved in single-species biofilm formation"/>
    <property type="evidence" value="ECO:0007669"/>
    <property type="project" value="TreeGrafter"/>
</dbReference>
<accession>A0A1G8XJG5</accession>
<dbReference type="Gene3D" id="1.10.10.10">
    <property type="entry name" value="Winged helix-like DNA-binding domain superfamily/Winged helix DNA-binding domain"/>
    <property type="match status" value="1"/>
</dbReference>
<organism evidence="2 3">
    <name type="scientific">Lentzea albidocapillata subsp. violacea</name>
    <dbReference type="NCBI Taxonomy" id="128104"/>
    <lineage>
        <taxon>Bacteria</taxon>
        <taxon>Bacillati</taxon>
        <taxon>Actinomycetota</taxon>
        <taxon>Actinomycetes</taxon>
        <taxon>Pseudonocardiales</taxon>
        <taxon>Pseudonocardiaceae</taxon>
        <taxon>Lentzea</taxon>
    </lineage>
</organism>